<keyword evidence="3" id="KW-0732">Signal</keyword>
<gene>
    <name evidence="4" type="ORF">EVOR1521_LOCUS1495</name>
</gene>
<dbReference type="AlphaFoldDB" id="A0AA36MK15"/>
<sequence>TLTGACRTAVSRPSGPAMHLNRLLLLLVAPADALLRGGNSGRMAHVEGQSALNLQAPLASELLQLQASSYAPYLGLVLAAVVVPLLLLLSCWFLANQLLSSFDPAMLPARQPPASIGQTESLTKTQTRLPPKTAHLPVEARPSFFRSERKTTTNWQGGR</sequence>
<keyword evidence="5" id="KW-1185">Reference proteome</keyword>
<feature type="non-terminal residue" evidence="4">
    <location>
        <position position="159"/>
    </location>
</feature>
<reference evidence="4" key="1">
    <citation type="submission" date="2023-08" db="EMBL/GenBank/DDBJ databases">
        <authorList>
            <person name="Chen Y."/>
            <person name="Shah S."/>
            <person name="Dougan E. K."/>
            <person name="Thang M."/>
            <person name="Chan C."/>
        </authorList>
    </citation>
    <scope>NUCLEOTIDE SEQUENCE</scope>
</reference>
<feature type="signal peptide" evidence="3">
    <location>
        <begin position="1"/>
        <end position="33"/>
    </location>
</feature>
<keyword evidence="2" id="KW-0812">Transmembrane</keyword>
<keyword evidence="2" id="KW-0472">Membrane</keyword>
<evidence type="ECO:0000313" key="5">
    <source>
        <dbReference type="Proteomes" id="UP001178507"/>
    </source>
</evidence>
<name>A0AA36MK15_9DINO</name>
<feature type="region of interest" description="Disordered" evidence="1">
    <location>
        <begin position="113"/>
        <end position="133"/>
    </location>
</feature>
<dbReference type="Proteomes" id="UP001178507">
    <property type="component" value="Unassembled WGS sequence"/>
</dbReference>
<feature type="chain" id="PRO_5041391340" evidence="3">
    <location>
        <begin position="34"/>
        <end position="159"/>
    </location>
</feature>
<protein>
    <submittedName>
        <fullName evidence="4">Uncharacterized protein</fullName>
    </submittedName>
</protein>
<evidence type="ECO:0000313" key="4">
    <source>
        <dbReference type="EMBL" id="CAJ1371085.1"/>
    </source>
</evidence>
<evidence type="ECO:0000256" key="2">
    <source>
        <dbReference type="SAM" id="Phobius"/>
    </source>
</evidence>
<feature type="compositionally biased region" description="Polar residues" evidence="1">
    <location>
        <begin position="116"/>
        <end position="128"/>
    </location>
</feature>
<accession>A0AA36MK15</accession>
<evidence type="ECO:0000256" key="3">
    <source>
        <dbReference type="SAM" id="SignalP"/>
    </source>
</evidence>
<dbReference type="EMBL" id="CAUJNA010000053">
    <property type="protein sequence ID" value="CAJ1371085.1"/>
    <property type="molecule type" value="Genomic_DNA"/>
</dbReference>
<evidence type="ECO:0000256" key="1">
    <source>
        <dbReference type="SAM" id="MobiDB-lite"/>
    </source>
</evidence>
<organism evidence="4 5">
    <name type="scientific">Effrenium voratum</name>
    <dbReference type="NCBI Taxonomy" id="2562239"/>
    <lineage>
        <taxon>Eukaryota</taxon>
        <taxon>Sar</taxon>
        <taxon>Alveolata</taxon>
        <taxon>Dinophyceae</taxon>
        <taxon>Suessiales</taxon>
        <taxon>Symbiodiniaceae</taxon>
        <taxon>Effrenium</taxon>
    </lineage>
</organism>
<comment type="caution">
    <text evidence="4">The sequence shown here is derived from an EMBL/GenBank/DDBJ whole genome shotgun (WGS) entry which is preliminary data.</text>
</comment>
<keyword evidence="2" id="KW-1133">Transmembrane helix</keyword>
<proteinExistence type="predicted"/>
<feature type="transmembrane region" description="Helical" evidence="2">
    <location>
        <begin position="70"/>
        <end position="95"/>
    </location>
</feature>